<dbReference type="Proteomes" id="UP000265643">
    <property type="component" value="Unassembled WGS sequence"/>
</dbReference>
<dbReference type="GO" id="GO:0005886">
    <property type="term" value="C:plasma membrane"/>
    <property type="evidence" value="ECO:0007669"/>
    <property type="project" value="TreeGrafter"/>
</dbReference>
<keyword evidence="5 7" id="KW-1133">Transmembrane helix</keyword>
<keyword evidence="2" id="KW-0328">Glycosyltransferase</keyword>
<organism evidence="9 10">
    <name type="scientific">Mediterraneibacter butyricigenes</name>
    <dbReference type="NCBI Taxonomy" id="2316025"/>
    <lineage>
        <taxon>Bacteria</taxon>
        <taxon>Bacillati</taxon>
        <taxon>Bacillota</taxon>
        <taxon>Clostridia</taxon>
        <taxon>Lachnospirales</taxon>
        <taxon>Lachnospiraceae</taxon>
        <taxon>Mediterraneibacter</taxon>
    </lineage>
</organism>
<evidence type="ECO:0000313" key="9">
    <source>
        <dbReference type="EMBL" id="GCA66477.1"/>
    </source>
</evidence>
<gene>
    <name evidence="9" type="ORF">KGMB01110_09130</name>
</gene>
<accession>A0A391NZZ6</accession>
<evidence type="ECO:0000256" key="5">
    <source>
        <dbReference type="ARBA" id="ARBA00022989"/>
    </source>
</evidence>
<dbReference type="AlphaFoldDB" id="A0A391NZZ6"/>
<sequence length="292" mass="33730">MNLYHAVKAQFEAMPQYQYEHIFIDNYSSDNSRNILRELAKEDKNIKVILNARNFGPNRSGSYGMLQAKGDALICIVCDLQDPPEMIPKFLAKWEEGYKVVLGQKLKSKENFLMFQVRKLYYTLINWLSETPQYEGVTGYGLFDKEFLDTMRWMDDPDPYVRGLVPDLGYKTYLMEYTQNKREFGKSSYNFNRYFDFAITGVTHVSKKPLRIATMAGMMMSGISFLLAIIYLVLKLIYWDSFAMGTAPILIGVFLLSSVQLAFIGVIGEYIGAILTRVTKRPMVVEEERINF</sequence>
<dbReference type="InterPro" id="IPR029044">
    <property type="entry name" value="Nucleotide-diphossugar_trans"/>
</dbReference>
<proteinExistence type="predicted"/>
<evidence type="ECO:0000256" key="7">
    <source>
        <dbReference type="SAM" id="Phobius"/>
    </source>
</evidence>
<keyword evidence="9" id="KW-0378">Hydrolase</keyword>
<keyword evidence="3" id="KW-0808">Transferase</keyword>
<dbReference type="PANTHER" id="PTHR48090">
    <property type="entry name" value="UNDECAPRENYL-PHOSPHATE 4-DEOXY-4-FORMAMIDO-L-ARABINOSE TRANSFERASE-RELATED"/>
    <property type="match status" value="1"/>
</dbReference>
<dbReference type="EMBL" id="BHGK01000001">
    <property type="protein sequence ID" value="GCA66477.1"/>
    <property type="molecule type" value="Genomic_DNA"/>
</dbReference>
<protein>
    <submittedName>
        <fullName evidence="9">Glycosyl hydrolase</fullName>
    </submittedName>
</protein>
<dbReference type="Gene3D" id="3.90.550.10">
    <property type="entry name" value="Spore Coat Polysaccharide Biosynthesis Protein SpsA, Chain A"/>
    <property type="match status" value="1"/>
</dbReference>
<dbReference type="GO" id="GO:0016757">
    <property type="term" value="F:glycosyltransferase activity"/>
    <property type="evidence" value="ECO:0007669"/>
    <property type="project" value="UniProtKB-KW"/>
</dbReference>
<reference evidence="10" key="1">
    <citation type="submission" date="2018-09" db="EMBL/GenBank/DDBJ databases">
        <title>Draft Genome Sequence of Mediterraneibacter sp. KCTC 15684.</title>
        <authorList>
            <person name="Kim J.S."/>
            <person name="Han K.I."/>
            <person name="Suh M.K."/>
            <person name="Lee K.C."/>
            <person name="Eom M.K."/>
            <person name="Lee J.H."/>
            <person name="Park S.H."/>
            <person name="Kang S.W."/>
            <person name="Park J.E."/>
            <person name="Oh B.S."/>
            <person name="Yu S.Y."/>
            <person name="Choi S.H."/>
            <person name="Lee D.H."/>
            <person name="Yoon H."/>
            <person name="Kim B."/>
            <person name="Yang S.J."/>
            <person name="Lee J.S."/>
        </authorList>
    </citation>
    <scope>NUCLEOTIDE SEQUENCE [LARGE SCALE GENOMIC DNA]</scope>
    <source>
        <strain evidence="10">KCTC 15684</strain>
    </source>
</reference>
<evidence type="ECO:0000256" key="3">
    <source>
        <dbReference type="ARBA" id="ARBA00022679"/>
    </source>
</evidence>
<dbReference type="InterPro" id="IPR001173">
    <property type="entry name" value="Glyco_trans_2-like"/>
</dbReference>
<comment type="caution">
    <text evidence="9">The sequence shown here is derived from an EMBL/GenBank/DDBJ whole genome shotgun (WGS) entry which is preliminary data.</text>
</comment>
<name>A0A391NZZ6_9FIRM</name>
<evidence type="ECO:0000256" key="6">
    <source>
        <dbReference type="ARBA" id="ARBA00023136"/>
    </source>
</evidence>
<dbReference type="GO" id="GO:0016787">
    <property type="term" value="F:hydrolase activity"/>
    <property type="evidence" value="ECO:0007669"/>
    <property type="project" value="UniProtKB-KW"/>
</dbReference>
<keyword evidence="6 7" id="KW-0472">Membrane</keyword>
<feature type="transmembrane region" description="Helical" evidence="7">
    <location>
        <begin position="249"/>
        <end position="273"/>
    </location>
</feature>
<keyword evidence="10" id="KW-1185">Reference proteome</keyword>
<dbReference type="PANTHER" id="PTHR48090:SF1">
    <property type="entry name" value="PROPHAGE BACTOPRENOL GLUCOSYL TRANSFERASE HOMOLOG"/>
    <property type="match status" value="1"/>
</dbReference>
<dbReference type="Pfam" id="PF00535">
    <property type="entry name" value="Glycos_transf_2"/>
    <property type="match status" value="1"/>
</dbReference>
<evidence type="ECO:0000256" key="4">
    <source>
        <dbReference type="ARBA" id="ARBA00022692"/>
    </source>
</evidence>
<keyword evidence="4 7" id="KW-0812">Transmembrane</keyword>
<evidence type="ECO:0000256" key="2">
    <source>
        <dbReference type="ARBA" id="ARBA00022676"/>
    </source>
</evidence>
<feature type="transmembrane region" description="Helical" evidence="7">
    <location>
        <begin position="216"/>
        <end position="237"/>
    </location>
</feature>
<feature type="domain" description="Glycosyltransferase 2-like" evidence="8">
    <location>
        <begin position="4"/>
        <end position="121"/>
    </location>
</feature>
<dbReference type="InterPro" id="IPR050256">
    <property type="entry name" value="Glycosyltransferase_2"/>
</dbReference>
<evidence type="ECO:0000259" key="8">
    <source>
        <dbReference type="Pfam" id="PF00535"/>
    </source>
</evidence>
<dbReference type="SUPFAM" id="SSF53448">
    <property type="entry name" value="Nucleotide-diphospho-sugar transferases"/>
    <property type="match status" value="1"/>
</dbReference>
<evidence type="ECO:0000313" key="10">
    <source>
        <dbReference type="Proteomes" id="UP000265643"/>
    </source>
</evidence>
<comment type="subcellular location">
    <subcellularLocation>
        <location evidence="1">Membrane</location>
        <topology evidence="1">Multi-pass membrane protein</topology>
    </subcellularLocation>
</comment>
<dbReference type="CDD" id="cd04187">
    <property type="entry name" value="DPM1_like_bac"/>
    <property type="match status" value="1"/>
</dbReference>
<evidence type="ECO:0000256" key="1">
    <source>
        <dbReference type="ARBA" id="ARBA00004141"/>
    </source>
</evidence>